<name>A0A195B1M0_9HYME</name>
<keyword evidence="3" id="KW-1185">Reference proteome</keyword>
<feature type="compositionally biased region" description="Basic and acidic residues" evidence="1">
    <location>
        <begin position="85"/>
        <end position="103"/>
    </location>
</feature>
<feature type="region of interest" description="Disordered" evidence="1">
    <location>
        <begin position="1"/>
        <end position="25"/>
    </location>
</feature>
<evidence type="ECO:0000256" key="1">
    <source>
        <dbReference type="SAM" id="MobiDB-lite"/>
    </source>
</evidence>
<accession>A0A195B1M0</accession>
<proteinExistence type="predicted"/>
<reference evidence="2 3" key="1">
    <citation type="submission" date="2015-09" db="EMBL/GenBank/DDBJ databases">
        <title>Atta colombica WGS genome.</title>
        <authorList>
            <person name="Nygaard S."/>
            <person name="Hu H."/>
            <person name="Boomsma J."/>
            <person name="Zhang G."/>
        </authorList>
    </citation>
    <scope>NUCLEOTIDE SEQUENCE [LARGE SCALE GENOMIC DNA]</scope>
    <source>
        <strain evidence="2">Treedump-2</strain>
        <tissue evidence="2">Whole body</tissue>
    </source>
</reference>
<feature type="region of interest" description="Disordered" evidence="1">
    <location>
        <begin position="85"/>
        <end position="106"/>
    </location>
</feature>
<sequence>MSPSPTVTPSNSDESTKDHHVIRTKRHVRLRACTSKRRRIDRCEEEDSRNEATRRRRGEKLRGGDRVRELVMSWPDAFLLLETETKDPPVSLQEKEKRNKNEGNECGGLRVASLRYGVFADRGGRAIY</sequence>
<protein>
    <submittedName>
        <fullName evidence="2">Uncharacterized protein</fullName>
    </submittedName>
</protein>
<dbReference type="AlphaFoldDB" id="A0A195B1M0"/>
<dbReference type="Proteomes" id="UP000078540">
    <property type="component" value="Unassembled WGS sequence"/>
</dbReference>
<organism evidence="2 3">
    <name type="scientific">Atta colombica</name>
    <dbReference type="NCBI Taxonomy" id="520822"/>
    <lineage>
        <taxon>Eukaryota</taxon>
        <taxon>Metazoa</taxon>
        <taxon>Ecdysozoa</taxon>
        <taxon>Arthropoda</taxon>
        <taxon>Hexapoda</taxon>
        <taxon>Insecta</taxon>
        <taxon>Pterygota</taxon>
        <taxon>Neoptera</taxon>
        <taxon>Endopterygota</taxon>
        <taxon>Hymenoptera</taxon>
        <taxon>Apocrita</taxon>
        <taxon>Aculeata</taxon>
        <taxon>Formicoidea</taxon>
        <taxon>Formicidae</taxon>
        <taxon>Myrmicinae</taxon>
        <taxon>Atta</taxon>
    </lineage>
</organism>
<feature type="compositionally biased region" description="Polar residues" evidence="1">
    <location>
        <begin position="1"/>
        <end position="13"/>
    </location>
</feature>
<evidence type="ECO:0000313" key="2">
    <source>
        <dbReference type="EMBL" id="KYM78388.1"/>
    </source>
</evidence>
<dbReference type="EMBL" id="KQ976662">
    <property type="protein sequence ID" value="KYM78388.1"/>
    <property type="molecule type" value="Genomic_DNA"/>
</dbReference>
<evidence type="ECO:0000313" key="3">
    <source>
        <dbReference type="Proteomes" id="UP000078540"/>
    </source>
</evidence>
<feature type="region of interest" description="Disordered" evidence="1">
    <location>
        <begin position="40"/>
        <end position="62"/>
    </location>
</feature>
<gene>
    <name evidence="2" type="ORF">ALC53_11043</name>
</gene>